<dbReference type="Proteomes" id="UP000009047">
    <property type="component" value="Chromosome"/>
</dbReference>
<gene>
    <name evidence="1" type="ordered locus">Deba_2810</name>
</gene>
<dbReference type="InterPro" id="IPR035903">
    <property type="entry name" value="HesB-like_dom_sf"/>
</dbReference>
<accession>E1QMC1</accession>
<protein>
    <submittedName>
        <fullName evidence="1">HesB/YadR/YfhF-family protein</fullName>
    </submittedName>
</protein>
<evidence type="ECO:0000313" key="2">
    <source>
        <dbReference type="Proteomes" id="UP000009047"/>
    </source>
</evidence>
<dbReference type="SUPFAM" id="SSF89360">
    <property type="entry name" value="HesB-like domain"/>
    <property type="match status" value="1"/>
</dbReference>
<proteinExistence type="predicted"/>
<dbReference type="OrthoDB" id="5460919at2"/>
<dbReference type="RefSeq" id="WP_013259603.1">
    <property type="nucleotide sequence ID" value="NC_014365.1"/>
</dbReference>
<reference evidence="1 2" key="1">
    <citation type="journal article" date="2010" name="Stand. Genomic Sci.">
        <title>Complete genome sequence of Desulfarculus baarsii type strain (2st14).</title>
        <authorList>
            <person name="Sun H."/>
            <person name="Spring S."/>
            <person name="Lapidus A."/>
            <person name="Davenport K."/>
            <person name="Del Rio T.G."/>
            <person name="Tice H."/>
            <person name="Nolan M."/>
            <person name="Copeland A."/>
            <person name="Cheng J.F."/>
            <person name="Lucas S."/>
            <person name="Tapia R."/>
            <person name="Goodwin L."/>
            <person name="Pitluck S."/>
            <person name="Ivanova N."/>
            <person name="Pagani I."/>
            <person name="Mavromatis K."/>
            <person name="Ovchinnikova G."/>
            <person name="Pati A."/>
            <person name="Chen A."/>
            <person name="Palaniappan K."/>
            <person name="Hauser L."/>
            <person name="Chang Y.J."/>
            <person name="Jeffries C.D."/>
            <person name="Detter J.C."/>
            <person name="Han C."/>
            <person name="Rohde M."/>
            <person name="Brambilla E."/>
            <person name="Goker M."/>
            <person name="Woyke T."/>
            <person name="Bristow J."/>
            <person name="Eisen J.A."/>
            <person name="Markowitz V."/>
            <person name="Hugenholtz P."/>
            <person name="Kyrpides N.C."/>
            <person name="Klenk H.P."/>
            <person name="Land M."/>
        </authorList>
    </citation>
    <scope>NUCLEOTIDE SEQUENCE [LARGE SCALE GENOMIC DNA]</scope>
    <source>
        <strain evidence="2">ATCC 33931 / DSM 2075 / LMG 7858 / VKM B-1802 / 2st14</strain>
    </source>
</reference>
<sequence length="113" mass="11763">MVQVTPSASKAVRDFMQEKNLVSPLRVFLNQSSCCGPSLGLRVDEETLETDDQVVVDGQTYLIDKGLGVMTGGVTLDFIDDNGQQGFTLTTARPMGGGSCDCSSGSCGSGGCC</sequence>
<dbReference type="NCBIfam" id="NF038090">
    <property type="entry name" value="IscA_HesB_Se"/>
    <property type="match status" value="1"/>
</dbReference>
<dbReference type="AlphaFoldDB" id="E1QMC1"/>
<evidence type="ECO:0000313" key="1">
    <source>
        <dbReference type="EMBL" id="ADK86164.1"/>
    </source>
</evidence>
<dbReference type="Gene3D" id="2.60.300.12">
    <property type="entry name" value="HesB-like domain"/>
    <property type="match status" value="1"/>
</dbReference>
<dbReference type="HOGENOM" id="CLU_069054_6_0_7"/>
<dbReference type="KEGG" id="dbr:Deba_2810"/>
<dbReference type="eggNOG" id="COG0316">
    <property type="taxonomic scope" value="Bacteria"/>
</dbReference>
<dbReference type="STRING" id="644282.Deba_2810"/>
<organism evidence="1 2">
    <name type="scientific">Desulfarculus baarsii (strain ATCC 33931 / DSM 2075 / LMG 7858 / VKM B-1802 / 2st14)</name>
    <dbReference type="NCBI Taxonomy" id="644282"/>
    <lineage>
        <taxon>Bacteria</taxon>
        <taxon>Pseudomonadati</taxon>
        <taxon>Thermodesulfobacteriota</taxon>
        <taxon>Desulfarculia</taxon>
        <taxon>Desulfarculales</taxon>
        <taxon>Desulfarculaceae</taxon>
        <taxon>Desulfarculus</taxon>
    </lineage>
</organism>
<name>E1QMC1_DESB2</name>
<dbReference type="EMBL" id="CP002085">
    <property type="protein sequence ID" value="ADK86164.1"/>
    <property type="molecule type" value="Genomic_DNA"/>
</dbReference>
<keyword evidence="2" id="KW-1185">Reference proteome</keyword>